<organism evidence="2 3">
    <name type="scientific">Thalassospira xiamenensis</name>
    <dbReference type="NCBI Taxonomy" id="220697"/>
    <lineage>
        <taxon>Bacteria</taxon>
        <taxon>Pseudomonadati</taxon>
        <taxon>Pseudomonadota</taxon>
        <taxon>Alphaproteobacteria</taxon>
        <taxon>Rhodospirillales</taxon>
        <taxon>Thalassospiraceae</taxon>
        <taxon>Thalassospira</taxon>
    </lineage>
</organism>
<proteinExistence type="predicted"/>
<accession>A0A285TUC1</accession>
<reference evidence="2 3" key="1">
    <citation type="submission" date="2017-08" db="EMBL/GenBank/DDBJ databases">
        <authorList>
            <person name="de Groot N.N."/>
        </authorList>
    </citation>
    <scope>NUCLEOTIDE SEQUENCE [LARGE SCALE GENOMIC DNA]</scope>
    <source>
        <strain evidence="2 3">USBA 78</strain>
    </source>
</reference>
<evidence type="ECO:0000313" key="3">
    <source>
        <dbReference type="Proteomes" id="UP000219068"/>
    </source>
</evidence>
<dbReference type="AlphaFoldDB" id="A0A285TUC1"/>
<protein>
    <submittedName>
        <fullName evidence="2">Uncharacterized protein</fullName>
    </submittedName>
</protein>
<dbReference type="EMBL" id="OBMM01000005">
    <property type="protein sequence ID" value="SOC27468.1"/>
    <property type="molecule type" value="Genomic_DNA"/>
</dbReference>
<name>A0A285TUC1_9PROT</name>
<dbReference type="RefSeq" id="WP_097052951.1">
    <property type="nucleotide sequence ID" value="NZ_OBMM01000005.1"/>
</dbReference>
<feature type="region of interest" description="Disordered" evidence="1">
    <location>
        <begin position="23"/>
        <end position="82"/>
    </location>
</feature>
<evidence type="ECO:0000313" key="2">
    <source>
        <dbReference type="EMBL" id="SOC27468.1"/>
    </source>
</evidence>
<evidence type="ECO:0000256" key="1">
    <source>
        <dbReference type="SAM" id="MobiDB-lite"/>
    </source>
</evidence>
<dbReference type="Proteomes" id="UP000219068">
    <property type="component" value="Unassembled WGS sequence"/>
</dbReference>
<sequence>MTDNAHAQQLDLFSYQPVPPKFDEEAYRQQKVKPAADVLPFKPTNPESEQESPALTPAPDLQTSPRPASFTGRFQGRRRAKQIISMEERLKAEARDRAMIDEFLSKGKVQKLETRWAIGAVSLSSLPDI</sequence>
<gene>
    <name evidence="2" type="ORF">SAMN05428964_105430</name>
</gene>